<evidence type="ECO:0000256" key="6">
    <source>
        <dbReference type="SAM" id="Phobius"/>
    </source>
</evidence>
<dbReference type="Pfam" id="PF00069">
    <property type="entry name" value="Pkinase"/>
    <property type="match status" value="1"/>
</dbReference>
<keyword evidence="4" id="KW-0067">ATP-binding</keyword>
<dbReference type="InterPro" id="IPR008271">
    <property type="entry name" value="Ser/Thr_kinase_AS"/>
</dbReference>
<evidence type="ECO:0000256" key="2">
    <source>
        <dbReference type="ARBA" id="ARBA00022741"/>
    </source>
</evidence>
<name>A0A840P6U0_9ACTN</name>
<reference evidence="8 9" key="1">
    <citation type="submission" date="2020-08" db="EMBL/GenBank/DDBJ databases">
        <title>Genomic Encyclopedia of Type Strains, Phase IV (KMG-IV): sequencing the most valuable type-strain genomes for metagenomic binning, comparative biology and taxonomic classification.</title>
        <authorList>
            <person name="Goeker M."/>
        </authorList>
    </citation>
    <scope>NUCLEOTIDE SEQUENCE [LARGE SCALE GENOMIC DNA]</scope>
    <source>
        <strain evidence="8 9">DSM 45615</strain>
    </source>
</reference>
<dbReference type="PANTHER" id="PTHR43289:SF34">
    <property type="entry name" value="SERINE_THREONINE-PROTEIN KINASE YBDM-RELATED"/>
    <property type="match status" value="1"/>
</dbReference>
<evidence type="ECO:0000259" key="7">
    <source>
        <dbReference type="PROSITE" id="PS50011"/>
    </source>
</evidence>
<dbReference type="SUPFAM" id="SSF56112">
    <property type="entry name" value="Protein kinase-like (PK-like)"/>
    <property type="match status" value="1"/>
</dbReference>
<protein>
    <submittedName>
        <fullName evidence="8">Serine/threonine protein kinase</fullName>
    </submittedName>
</protein>
<proteinExistence type="predicted"/>
<keyword evidence="8" id="KW-0723">Serine/threonine-protein kinase</keyword>
<feature type="transmembrane region" description="Helical" evidence="6">
    <location>
        <begin position="329"/>
        <end position="348"/>
    </location>
</feature>
<organism evidence="8 9">
    <name type="scientific">Thermocatellispora tengchongensis</name>
    <dbReference type="NCBI Taxonomy" id="1073253"/>
    <lineage>
        <taxon>Bacteria</taxon>
        <taxon>Bacillati</taxon>
        <taxon>Actinomycetota</taxon>
        <taxon>Actinomycetes</taxon>
        <taxon>Streptosporangiales</taxon>
        <taxon>Streptosporangiaceae</taxon>
        <taxon>Thermocatellispora</taxon>
    </lineage>
</organism>
<dbReference type="Proteomes" id="UP000578449">
    <property type="component" value="Unassembled WGS sequence"/>
</dbReference>
<feature type="compositionally biased region" description="Low complexity" evidence="5">
    <location>
        <begin position="291"/>
        <end position="311"/>
    </location>
</feature>
<evidence type="ECO:0000313" key="9">
    <source>
        <dbReference type="Proteomes" id="UP000578449"/>
    </source>
</evidence>
<keyword evidence="6" id="KW-0812">Transmembrane</keyword>
<keyword evidence="9" id="KW-1185">Reference proteome</keyword>
<dbReference type="PROSITE" id="PS50011">
    <property type="entry name" value="PROTEIN_KINASE_DOM"/>
    <property type="match status" value="1"/>
</dbReference>
<dbReference type="RefSeq" id="WP_185049924.1">
    <property type="nucleotide sequence ID" value="NZ_BAABIX010000005.1"/>
</dbReference>
<feature type="region of interest" description="Disordered" evidence="5">
    <location>
        <begin position="282"/>
        <end position="321"/>
    </location>
</feature>
<evidence type="ECO:0000256" key="5">
    <source>
        <dbReference type="SAM" id="MobiDB-lite"/>
    </source>
</evidence>
<dbReference type="EMBL" id="JACHGN010000005">
    <property type="protein sequence ID" value="MBB5132937.1"/>
    <property type="molecule type" value="Genomic_DNA"/>
</dbReference>
<dbReference type="GO" id="GO:0004674">
    <property type="term" value="F:protein serine/threonine kinase activity"/>
    <property type="evidence" value="ECO:0007669"/>
    <property type="project" value="UniProtKB-KW"/>
</dbReference>
<comment type="caution">
    <text evidence="8">The sequence shown here is derived from an EMBL/GenBank/DDBJ whole genome shotgun (WGS) entry which is preliminary data.</text>
</comment>
<feature type="domain" description="Protein kinase" evidence="7">
    <location>
        <begin position="18"/>
        <end position="270"/>
    </location>
</feature>
<accession>A0A840P6U0</accession>
<gene>
    <name evidence="8" type="ORF">HNP84_002658</name>
</gene>
<evidence type="ECO:0000256" key="3">
    <source>
        <dbReference type="ARBA" id="ARBA00022777"/>
    </source>
</evidence>
<keyword evidence="6" id="KW-1133">Transmembrane helix</keyword>
<dbReference type="AlphaFoldDB" id="A0A840P6U0"/>
<sequence>MPEVRPLTGRDPERVGGYVLCGVLGEGGQGTVYLGRAPSGTWVAVKVLHGWLAGRPEARRRFMRELDAVRRVAPFCTAKVLDVNLFGERPYIVSEYIPGTSLEELVAAEGPRTGSGLERLAVATLTALAAIHRVGIVHRDFKPRNVILGPEGPVVIDFGIAHHLEYTTVHSAVTGTPAYMAPEQFEGRQAGAPADLFAWACTMVYAATGRPAFGGASVPAIMHAIVTREPDLSGVPGELRPLLASCLDKRPEVRPTAAAALRRLTGDATRAMPAPGVLPATATAEEEGDVPTIPGGRAAAAGTPPRSAGATLPPEDWPRRRTGRRRRTVVILAAVLLAITAALVPLALRDGAPSPAPGSSPART</sequence>
<keyword evidence="1" id="KW-0808">Transferase</keyword>
<dbReference type="Gene3D" id="3.30.200.20">
    <property type="entry name" value="Phosphorylase Kinase, domain 1"/>
    <property type="match status" value="1"/>
</dbReference>
<dbReference type="InterPro" id="IPR011009">
    <property type="entry name" value="Kinase-like_dom_sf"/>
</dbReference>
<dbReference type="Gene3D" id="1.10.510.10">
    <property type="entry name" value="Transferase(Phosphotransferase) domain 1"/>
    <property type="match status" value="1"/>
</dbReference>
<evidence type="ECO:0000256" key="4">
    <source>
        <dbReference type="ARBA" id="ARBA00022840"/>
    </source>
</evidence>
<keyword evidence="6" id="KW-0472">Membrane</keyword>
<keyword evidence="3 8" id="KW-0418">Kinase</keyword>
<dbReference type="InterPro" id="IPR000719">
    <property type="entry name" value="Prot_kinase_dom"/>
</dbReference>
<keyword evidence="2" id="KW-0547">Nucleotide-binding</keyword>
<dbReference type="GO" id="GO:0005524">
    <property type="term" value="F:ATP binding"/>
    <property type="evidence" value="ECO:0007669"/>
    <property type="project" value="UniProtKB-KW"/>
</dbReference>
<dbReference type="CDD" id="cd14014">
    <property type="entry name" value="STKc_PknB_like"/>
    <property type="match status" value="1"/>
</dbReference>
<evidence type="ECO:0000256" key="1">
    <source>
        <dbReference type="ARBA" id="ARBA00022679"/>
    </source>
</evidence>
<evidence type="ECO:0000313" key="8">
    <source>
        <dbReference type="EMBL" id="MBB5132937.1"/>
    </source>
</evidence>
<dbReference type="PROSITE" id="PS00108">
    <property type="entry name" value="PROTEIN_KINASE_ST"/>
    <property type="match status" value="1"/>
</dbReference>
<dbReference type="PANTHER" id="PTHR43289">
    <property type="entry name" value="MITOGEN-ACTIVATED PROTEIN KINASE KINASE KINASE 20-RELATED"/>
    <property type="match status" value="1"/>
</dbReference>